<reference evidence="7 8" key="2">
    <citation type="submission" date="2023-11" db="EMBL/GenBank/DDBJ databases">
        <authorList>
            <person name="Lara A.C."/>
            <person name="Chronakova A."/>
        </authorList>
    </citation>
    <scope>NUCLEOTIDE SEQUENCE [LARGE SCALE GENOMIC DNA]</scope>
    <source>
        <strain evidence="7 8">BCCO 10_0798</strain>
    </source>
</reference>
<organism evidence="7 8">
    <name type="scientific">Lentzea kristufekii</name>
    <dbReference type="NCBI Taxonomy" id="3095430"/>
    <lineage>
        <taxon>Bacteria</taxon>
        <taxon>Bacillati</taxon>
        <taxon>Actinomycetota</taxon>
        <taxon>Actinomycetes</taxon>
        <taxon>Pseudonocardiales</taxon>
        <taxon>Pseudonocardiaceae</taxon>
        <taxon>Lentzea</taxon>
    </lineage>
</organism>
<feature type="domain" description="FAD/NAD(P)-binding" evidence="6">
    <location>
        <begin position="5"/>
        <end position="316"/>
    </location>
</feature>
<dbReference type="PANTHER" id="PTHR43014">
    <property type="entry name" value="MERCURIC REDUCTASE"/>
    <property type="match status" value="1"/>
</dbReference>
<keyword evidence="3" id="KW-0285">Flavoprotein</keyword>
<dbReference type="InterPro" id="IPR004099">
    <property type="entry name" value="Pyr_nucl-diS_OxRdtase_dimer"/>
</dbReference>
<keyword evidence="8" id="KW-1185">Reference proteome</keyword>
<evidence type="ECO:0000256" key="4">
    <source>
        <dbReference type="ARBA" id="ARBA00022827"/>
    </source>
</evidence>
<dbReference type="InterPro" id="IPR016156">
    <property type="entry name" value="FAD/NAD-linked_Rdtase_dimer_sf"/>
</dbReference>
<dbReference type="GO" id="GO:0016491">
    <property type="term" value="F:oxidoreductase activity"/>
    <property type="evidence" value="ECO:0007669"/>
    <property type="project" value="UniProtKB-KW"/>
</dbReference>
<gene>
    <name evidence="7" type="ORF">SK571_19485</name>
</gene>
<dbReference type="InterPro" id="IPR001100">
    <property type="entry name" value="Pyr_nuc-diS_OxRdtase"/>
</dbReference>
<comment type="similarity">
    <text evidence="2">Belongs to the class-I pyridine nucleotide-disulfide oxidoreductase family.</text>
</comment>
<accession>A0ABU4TTF7</accession>
<dbReference type="Proteomes" id="UP001271792">
    <property type="component" value="Unassembled WGS sequence"/>
</dbReference>
<keyword evidence="7" id="KW-0560">Oxidoreductase</keyword>
<dbReference type="PANTHER" id="PTHR43014:SF2">
    <property type="entry name" value="MERCURIC REDUCTASE"/>
    <property type="match status" value="1"/>
</dbReference>
<dbReference type="SUPFAM" id="SSF55424">
    <property type="entry name" value="FAD/NAD-linked reductases, dimerisation (C-terminal) domain"/>
    <property type="match status" value="1"/>
</dbReference>
<evidence type="ECO:0000259" key="5">
    <source>
        <dbReference type="Pfam" id="PF02852"/>
    </source>
</evidence>
<evidence type="ECO:0000313" key="7">
    <source>
        <dbReference type="EMBL" id="MDX8051576.1"/>
    </source>
</evidence>
<dbReference type="RefSeq" id="WP_319985500.1">
    <property type="nucleotide sequence ID" value="NZ_JAXAVV010000009.1"/>
</dbReference>
<protein>
    <submittedName>
        <fullName evidence="7">NAD(P)/FAD-dependent oxidoreductase</fullName>
        <ecNumber evidence="7">1.-.-.-</ecNumber>
    </submittedName>
</protein>
<sequence length="447" mass="46957">MTSHYDVIVIGGGSPGEHFAAAVAEGGLRVALVERELLGGECSFWACIPSKTLLRAGEAVAAAKQVPGAREAVTGEIDVKAVLDWRDFMVSSYDDTGGEKWAESAGIDVLRGHGRIAGPRTVAVGDQTYTADHIVVATGSSAFLPPIPGLSDLDVWTNREATGVREIPRRLLVLGGGPVGVEMAQAFLSLGSEVALVEGADRLLPREPEAAGRALTEALAADGVELHLGVHATAARFENDEYVLDLPDGTRLRGDKLLVATGRRPRVDGIGLETVGVEPNPRGITTDGRMNVADGIWAVGDVTGQWNLTHVGKYQGRVAAANILGTPAEVDYNAVPRVVFTSPEVAAVGAAEGKYTATAHLSGVARTATYTREYATRPGFLTLVSDGEVLTGAYAVGPEAGEWLQQATLAIRAKVPLSVLLDVIQPFPTFSEAFLNALRDLAKEVAK</sequence>
<dbReference type="EC" id="1.-.-.-" evidence="7"/>
<dbReference type="InterPro" id="IPR023753">
    <property type="entry name" value="FAD/NAD-binding_dom"/>
</dbReference>
<evidence type="ECO:0000313" key="8">
    <source>
        <dbReference type="Proteomes" id="UP001271792"/>
    </source>
</evidence>
<dbReference type="Pfam" id="PF02852">
    <property type="entry name" value="Pyr_redox_dim"/>
    <property type="match status" value="1"/>
</dbReference>
<dbReference type="Gene3D" id="3.30.390.30">
    <property type="match status" value="1"/>
</dbReference>
<dbReference type="PRINTS" id="PR00368">
    <property type="entry name" value="FADPNR"/>
</dbReference>
<dbReference type="PIRSF" id="PIRSF000350">
    <property type="entry name" value="Mercury_reductase_MerA"/>
    <property type="match status" value="1"/>
</dbReference>
<dbReference type="Gene3D" id="3.50.50.60">
    <property type="entry name" value="FAD/NAD(P)-binding domain"/>
    <property type="match status" value="2"/>
</dbReference>
<comment type="cofactor">
    <cofactor evidence="1">
        <name>FAD</name>
        <dbReference type="ChEBI" id="CHEBI:57692"/>
    </cofactor>
</comment>
<comment type="caution">
    <text evidence="7">The sequence shown here is derived from an EMBL/GenBank/DDBJ whole genome shotgun (WGS) entry which is preliminary data.</text>
</comment>
<dbReference type="Pfam" id="PF07992">
    <property type="entry name" value="Pyr_redox_2"/>
    <property type="match status" value="1"/>
</dbReference>
<evidence type="ECO:0000256" key="3">
    <source>
        <dbReference type="ARBA" id="ARBA00022630"/>
    </source>
</evidence>
<feature type="domain" description="Pyridine nucleotide-disulphide oxidoreductase dimerisation" evidence="5">
    <location>
        <begin position="335"/>
        <end position="437"/>
    </location>
</feature>
<keyword evidence="4" id="KW-0274">FAD</keyword>
<proteinExistence type="inferred from homology"/>
<name>A0ABU4TTF7_9PSEU</name>
<evidence type="ECO:0000256" key="2">
    <source>
        <dbReference type="ARBA" id="ARBA00007532"/>
    </source>
</evidence>
<dbReference type="PRINTS" id="PR00411">
    <property type="entry name" value="PNDRDTASEI"/>
</dbReference>
<evidence type="ECO:0000256" key="1">
    <source>
        <dbReference type="ARBA" id="ARBA00001974"/>
    </source>
</evidence>
<dbReference type="EMBL" id="JAXAVV010000009">
    <property type="protein sequence ID" value="MDX8051576.1"/>
    <property type="molecule type" value="Genomic_DNA"/>
</dbReference>
<reference evidence="7 8" key="1">
    <citation type="submission" date="2023-11" db="EMBL/GenBank/DDBJ databases">
        <title>Lentzea sokolovensis, sp. nov., Lentzea kristufkii, sp. nov., and Lentzea miocenensis, sp. nov., rare actinobacteria from Sokolov Coal Basin, Miocene lacustrine sediment, Czech Republic.</title>
        <authorList>
            <person name="Lara A."/>
            <person name="Kotroba L."/>
            <person name="Nouioui I."/>
            <person name="Neumann-Schaal M."/>
            <person name="Mast Y."/>
            <person name="Chronakova A."/>
        </authorList>
    </citation>
    <scope>NUCLEOTIDE SEQUENCE [LARGE SCALE GENOMIC DNA]</scope>
    <source>
        <strain evidence="7 8">BCCO 10_0798</strain>
    </source>
</reference>
<evidence type="ECO:0000259" key="6">
    <source>
        <dbReference type="Pfam" id="PF07992"/>
    </source>
</evidence>
<dbReference type="SUPFAM" id="SSF51905">
    <property type="entry name" value="FAD/NAD(P)-binding domain"/>
    <property type="match status" value="1"/>
</dbReference>
<dbReference type="InterPro" id="IPR036188">
    <property type="entry name" value="FAD/NAD-bd_sf"/>
</dbReference>